<keyword evidence="2" id="KW-1185">Reference proteome</keyword>
<reference evidence="1 2" key="1">
    <citation type="submission" date="2019-03" db="EMBL/GenBank/DDBJ databases">
        <title>First draft genome of Liparis tanakae, snailfish: a comprehensive survey of snailfish specific genes.</title>
        <authorList>
            <person name="Kim W."/>
            <person name="Song I."/>
            <person name="Jeong J.-H."/>
            <person name="Kim D."/>
            <person name="Kim S."/>
            <person name="Ryu S."/>
            <person name="Song J.Y."/>
            <person name="Lee S.K."/>
        </authorList>
    </citation>
    <scope>NUCLEOTIDE SEQUENCE [LARGE SCALE GENOMIC DNA]</scope>
    <source>
        <tissue evidence="1">Muscle</tissue>
    </source>
</reference>
<name>A0A4Z2IJM5_9TELE</name>
<protein>
    <submittedName>
        <fullName evidence="1">Uncharacterized protein</fullName>
    </submittedName>
</protein>
<organism evidence="1 2">
    <name type="scientific">Liparis tanakae</name>
    <name type="common">Tanaka's snailfish</name>
    <dbReference type="NCBI Taxonomy" id="230148"/>
    <lineage>
        <taxon>Eukaryota</taxon>
        <taxon>Metazoa</taxon>
        <taxon>Chordata</taxon>
        <taxon>Craniata</taxon>
        <taxon>Vertebrata</taxon>
        <taxon>Euteleostomi</taxon>
        <taxon>Actinopterygii</taxon>
        <taxon>Neopterygii</taxon>
        <taxon>Teleostei</taxon>
        <taxon>Neoteleostei</taxon>
        <taxon>Acanthomorphata</taxon>
        <taxon>Eupercaria</taxon>
        <taxon>Perciformes</taxon>
        <taxon>Cottioidei</taxon>
        <taxon>Cottales</taxon>
        <taxon>Liparidae</taxon>
        <taxon>Liparis</taxon>
    </lineage>
</organism>
<evidence type="ECO:0000313" key="2">
    <source>
        <dbReference type="Proteomes" id="UP000314294"/>
    </source>
</evidence>
<sequence length="85" mass="9315">MPKCRLIALHRSVVTAEGQSHPSAAAGQSYSSCVGRHLFTAAPQRLIVALRLLPRLTTVTGIWAAAQSQSRQDIRDNTLWVGKYE</sequence>
<dbReference type="EMBL" id="SRLO01000077">
    <property type="protein sequence ID" value="TNN78028.1"/>
    <property type="molecule type" value="Genomic_DNA"/>
</dbReference>
<proteinExistence type="predicted"/>
<dbReference type="AlphaFoldDB" id="A0A4Z2IJM5"/>
<gene>
    <name evidence="1" type="ORF">EYF80_011782</name>
</gene>
<comment type="caution">
    <text evidence="1">The sequence shown here is derived from an EMBL/GenBank/DDBJ whole genome shotgun (WGS) entry which is preliminary data.</text>
</comment>
<evidence type="ECO:0000313" key="1">
    <source>
        <dbReference type="EMBL" id="TNN78028.1"/>
    </source>
</evidence>
<accession>A0A4Z2IJM5</accession>
<dbReference type="Proteomes" id="UP000314294">
    <property type="component" value="Unassembled WGS sequence"/>
</dbReference>